<comment type="similarity">
    <text evidence="1">Belongs to the glycosyltransferase 2 family.</text>
</comment>
<protein>
    <submittedName>
        <fullName evidence="4">Glycosyltransferase family 2 protein</fullName>
    </submittedName>
</protein>
<keyword evidence="3" id="KW-0808">Transferase</keyword>
<evidence type="ECO:0000313" key="4">
    <source>
        <dbReference type="EMBL" id="MCV3273779.1"/>
    </source>
</evidence>
<dbReference type="InterPro" id="IPR029044">
    <property type="entry name" value="Nucleotide-diphossugar_trans"/>
</dbReference>
<keyword evidence="2" id="KW-0328">Glycosyltransferase</keyword>
<accession>A0ABT3BKZ7</accession>
<evidence type="ECO:0000313" key="5">
    <source>
        <dbReference type="Proteomes" id="UP001208690"/>
    </source>
</evidence>
<sequence>MTDTVQISADISVIIVNYGTADLAIKAVESVLDRTHGPHTVDIHLVDNASPGDDAARLQAVFGTPGYADRVTLYLERENHGFGRGNNLVLRALARRSTPPDFVFLLNPDAQLENETLEILAQTLQDNPEVAVAGAGIALPSGQRVTAAFRFPSAAAEFVRALNFGPVNRLMPRASVALPEDHPMGPVDWVAGAAVLFRRDAIEEVGGFDPAFFLYFEEVDLMRMIRNAGHEIWYVPTARVIHAEGAATQVRSGASQRRARPAYWYDSWRHYYIKNHGRAGALVAGMAWMVGAVLNHVLARLRRQDPHAPLHFFRDMTQHVLRPLLGRTGAG</sequence>
<dbReference type="SUPFAM" id="SSF53448">
    <property type="entry name" value="Nucleotide-diphospho-sugar transferases"/>
    <property type="match status" value="1"/>
</dbReference>
<organism evidence="4 5">
    <name type="scientific">Roseobacter sinensis</name>
    <dbReference type="NCBI Taxonomy" id="2931391"/>
    <lineage>
        <taxon>Bacteria</taxon>
        <taxon>Pseudomonadati</taxon>
        <taxon>Pseudomonadota</taxon>
        <taxon>Alphaproteobacteria</taxon>
        <taxon>Rhodobacterales</taxon>
        <taxon>Roseobacteraceae</taxon>
        <taxon>Roseobacter</taxon>
    </lineage>
</organism>
<reference evidence="4 5" key="1">
    <citation type="submission" date="2022-04" db="EMBL/GenBank/DDBJ databases">
        <title>Roseobacter sp. WL0113 is a bacterium isolated from neritic sediment.</title>
        <authorList>
            <person name="Wang L."/>
            <person name="He W."/>
            <person name="Zhang D.-F."/>
        </authorList>
    </citation>
    <scope>NUCLEOTIDE SEQUENCE [LARGE SCALE GENOMIC DNA]</scope>
    <source>
        <strain evidence="4 5">WL0113</strain>
    </source>
</reference>
<dbReference type="RefSeq" id="WP_263845987.1">
    <property type="nucleotide sequence ID" value="NZ_JALIEB010000020.1"/>
</dbReference>
<dbReference type="EMBL" id="JALIEB010000020">
    <property type="protein sequence ID" value="MCV3273779.1"/>
    <property type="molecule type" value="Genomic_DNA"/>
</dbReference>
<dbReference type="CDD" id="cd04186">
    <property type="entry name" value="GT_2_like_c"/>
    <property type="match status" value="1"/>
</dbReference>
<dbReference type="PANTHER" id="PTHR43179:SF12">
    <property type="entry name" value="GALACTOFURANOSYLTRANSFERASE GLFT2"/>
    <property type="match status" value="1"/>
</dbReference>
<keyword evidence="5" id="KW-1185">Reference proteome</keyword>
<evidence type="ECO:0000256" key="3">
    <source>
        <dbReference type="ARBA" id="ARBA00022679"/>
    </source>
</evidence>
<dbReference type="PANTHER" id="PTHR43179">
    <property type="entry name" value="RHAMNOSYLTRANSFERASE WBBL"/>
    <property type="match status" value="1"/>
</dbReference>
<name>A0ABT3BKZ7_9RHOB</name>
<comment type="caution">
    <text evidence="4">The sequence shown here is derived from an EMBL/GenBank/DDBJ whole genome shotgun (WGS) entry which is preliminary data.</text>
</comment>
<proteinExistence type="inferred from homology"/>
<gene>
    <name evidence="4" type="ORF">MUB52_20285</name>
</gene>
<evidence type="ECO:0000256" key="1">
    <source>
        <dbReference type="ARBA" id="ARBA00006739"/>
    </source>
</evidence>
<dbReference type="Gene3D" id="3.90.550.10">
    <property type="entry name" value="Spore Coat Polysaccharide Biosynthesis Protein SpsA, Chain A"/>
    <property type="match status" value="1"/>
</dbReference>
<dbReference type="Proteomes" id="UP001208690">
    <property type="component" value="Unassembled WGS sequence"/>
</dbReference>
<evidence type="ECO:0000256" key="2">
    <source>
        <dbReference type="ARBA" id="ARBA00022676"/>
    </source>
</evidence>
<dbReference type="Pfam" id="PF13641">
    <property type="entry name" value="Glyco_tranf_2_3"/>
    <property type="match status" value="1"/>
</dbReference>